<feature type="compositionally biased region" description="Low complexity" evidence="1">
    <location>
        <begin position="181"/>
        <end position="192"/>
    </location>
</feature>
<comment type="caution">
    <text evidence="2">The sequence shown here is derived from an EMBL/GenBank/DDBJ whole genome shotgun (WGS) entry which is preliminary data.</text>
</comment>
<sequence>MNYAFDCILGIPWLARYQPQIDWLARSVKRRQDFDVSEVFTHLLVAPSDWPHVTVVDGASTTHVVRRASDGPLCTTCAVLLTSEDEGEHARRRAGERQPRALSRGTRMQNEAVEQGLPQINEAVEQRFPHVHEAVEKRLPQIDEAVEQRLPHDDGAVGTMPPPRAIGAVANELSRLEEGASSSSESDTSVSSRDSRRTKTSRRSRRRLKPRCDTSPSPAPTESVCTIEYVDGVPTHTRVIEVASPSRDAKSITSLPGLSWKNFLRDLKVGDTEQVCLITDAESAPRVINSIELSDASSRPKSAEPKSAREKRFAAQSWEALKASGNPVYKTTREFADVFPDKIPAVLPADRGVRHEISTA</sequence>
<feature type="region of interest" description="Disordered" evidence="1">
    <location>
        <begin position="85"/>
        <end position="107"/>
    </location>
</feature>
<reference evidence="2" key="1">
    <citation type="submission" date="2023-04" db="EMBL/GenBank/DDBJ databases">
        <title>Phytophthora fragariaefolia NBRC 109709.</title>
        <authorList>
            <person name="Ichikawa N."/>
            <person name="Sato H."/>
            <person name="Tonouchi N."/>
        </authorList>
    </citation>
    <scope>NUCLEOTIDE SEQUENCE</scope>
    <source>
        <strain evidence="2">NBRC 109709</strain>
    </source>
</reference>
<organism evidence="2 3">
    <name type="scientific">Phytophthora fragariaefolia</name>
    <dbReference type="NCBI Taxonomy" id="1490495"/>
    <lineage>
        <taxon>Eukaryota</taxon>
        <taxon>Sar</taxon>
        <taxon>Stramenopiles</taxon>
        <taxon>Oomycota</taxon>
        <taxon>Peronosporomycetes</taxon>
        <taxon>Peronosporales</taxon>
        <taxon>Peronosporaceae</taxon>
        <taxon>Phytophthora</taxon>
    </lineage>
</organism>
<proteinExistence type="predicted"/>
<evidence type="ECO:0000313" key="3">
    <source>
        <dbReference type="Proteomes" id="UP001165121"/>
    </source>
</evidence>
<feature type="compositionally biased region" description="Basic residues" evidence="1">
    <location>
        <begin position="196"/>
        <end position="209"/>
    </location>
</feature>
<dbReference type="EMBL" id="BSXT01006994">
    <property type="protein sequence ID" value="GMF63407.1"/>
    <property type="molecule type" value="Genomic_DNA"/>
</dbReference>
<dbReference type="AlphaFoldDB" id="A0A9W6YC60"/>
<gene>
    <name evidence="2" type="ORF">Pfra01_002769600</name>
</gene>
<keyword evidence="3" id="KW-1185">Reference proteome</keyword>
<evidence type="ECO:0000256" key="1">
    <source>
        <dbReference type="SAM" id="MobiDB-lite"/>
    </source>
</evidence>
<dbReference type="OrthoDB" id="125902at2759"/>
<name>A0A9W6YC60_9STRA</name>
<protein>
    <submittedName>
        <fullName evidence="2">Unnamed protein product</fullName>
    </submittedName>
</protein>
<dbReference type="Proteomes" id="UP001165121">
    <property type="component" value="Unassembled WGS sequence"/>
</dbReference>
<feature type="region of interest" description="Disordered" evidence="1">
    <location>
        <begin position="175"/>
        <end position="223"/>
    </location>
</feature>
<evidence type="ECO:0000313" key="2">
    <source>
        <dbReference type="EMBL" id="GMF63407.1"/>
    </source>
</evidence>
<accession>A0A9W6YC60</accession>